<evidence type="ECO:0000256" key="1">
    <source>
        <dbReference type="ARBA" id="ARBA00023015"/>
    </source>
</evidence>
<comment type="caution">
    <text evidence="6">The sequence shown here is derived from an EMBL/GenBank/DDBJ whole genome shotgun (WGS) entry which is preliminary data.</text>
</comment>
<dbReference type="PANTHER" id="PTHR30055">
    <property type="entry name" value="HTH-TYPE TRANSCRIPTIONAL REGULATOR RUTR"/>
    <property type="match status" value="1"/>
</dbReference>
<evidence type="ECO:0000313" key="6">
    <source>
        <dbReference type="EMBL" id="GLS16071.1"/>
    </source>
</evidence>
<reference evidence="7" key="1">
    <citation type="journal article" date="2019" name="Int. J. Syst. Evol. Microbiol.">
        <title>The Global Catalogue of Microorganisms (GCM) 10K type strain sequencing project: providing services to taxonomists for standard genome sequencing and annotation.</title>
        <authorList>
            <consortium name="The Broad Institute Genomics Platform"/>
            <consortium name="The Broad Institute Genome Sequencing Center for Infectious Disease"/>
            <person name="Wu L."/>
            <person name="Ma J."/>
        </authorList>
    </citation>
    <scope>NUCLEOTIDE SEQUENCE [LARGE SCALE GENOMIC DNA]</scope>
    <source>
        <strain evidence="7">NBRC 109341</strain>
    </source>
</reference>
<organism evidence="6 7">
    <name type="scientific">Hydrogenophaga electricum</name>
    <dbReference type="NCBI Taxonomy" id="1230953"/>
    <lineage>
        <taxon>Bacteria</taxon>
        <taxon>Pseudomonadati</taxon>
        <taxon>Pseudomonadota</taxon>
        <taxon>Betaproteobacteria</taxon>
        <taxon>Burkholderiales</taxon>
        <taxon>Comamonadaceae</taxon>
        <taxon>Hydrogenophaga</taxon>
    </lineage>
</organism>
<feature type="DNA-binding region" description="H-T-H motif" evidence="4">
    <location>
        <begin position="41"/>
        <end position="60"/>
    </location>
</feature>
<dbReference type="EMBL" id="BSPB01000043">
    <property type="protein sequence ID" value="GLS16071.1"/>
    <property type="molecule type" value="Genomic_DNA"/>
</dbReference>
<dbReference type="Proteomes" id="UP001156903">
    <property type="component" value="Unassembled WGS sequence"/>
</dbReference>
<dbReference type="InterPro" id="IPR050109">
    <property type="entry name" value="HTH-type_TetR-like_transc_reg"/>
</dbReference>
<accession>A0ABQ6CCR0</accession>
<gene>
    <name evidence="6" type="ORF">GCM10007935_35110</name>
</gene>
<dbReference type="InterPro" id="IPR004111">
    <property type="entry name" value="Repressor_TetR_C"/>
</dbReference>
<dbReference type="SUPFAM" id="SSF48498">
    <property type="entry name" value="Tetracyclin repressor-like, C-terminal domain"/>
    <property type="match status" value="1"/>
</dbReference>
<dbReference type="InterPro" id="IPR001647">
    <property type="entry name" value="HTH_TetR"/>
</dbReference>
<keyword evidence="3" id="KW-0804">Transcription</keyword>
<protein>
    <submittedName>
        <fullName evidence="6">TetR family transcriptional regulator</fullName>
    </submittedName>
</protein>
<keyword evidence="1" id="KW-0805">Transcription regulation</keyword>
<proteinExistence type="predicted"/>
<dbReference type="PROSITE" id="PS50977">
    <property type="entry name" value="HTH_TETR_2"/>
    <property type="match status" value="1"/>
</dbReference>
<evidence type="ECO:0000256" key="3">
    <source>
        <dbReference type="ARBA" id="ARBA00023163"/>
    </source>
</evidence>
<evidence type="ECO:0000259" key="5">
    <source>
        <dbReference type="PROSITE" id="PS50977"/>
    </source>
</evidence>
<dbReference type="InterPro" id="IPR036271">
    <property type="entry name" value="Tet_transcr_reg_TetR-rel_C_sf"/>
</dbReference>
<dbReference type="InterPro" id="IPR009057">
    <property type="entry name" value="Homeodomain-like_sf"/>
</dbReference>
<keyword evidence="7" id="KW-1185">Reference proteome</keyword>
<dbReference type="SUPFAM" id="SSF46689">
    <property type="entry name" value="Homeodomain-like"/>
    <property type="match status" value="1"/>
</dbReference>
<keyword evidence="2 4" id="KW-0238">DNA-binding</keyword>
<dbReference type="PRINTS" id="PR00455">
    <property type="entry name" value="HTHTETR"/>
</dbReference>
<evidence type="ECO:0000313" key="7">
    <source>
        <dbReference type="Proteomes" id="UP001156903"/>
    </source>
</evidence>
<dbReference type="Pfam" id="PF02909">
    <property type="entry name" value="TetR_C_1"/>
    <property type="match status" value="1"/>
</dbReference>
<evidence type="ECO:0000256" key="4">
    <source>
        <dbReference type="PROSITE-ProRule" id="PRU00335"/>
    </source>
</evidence>
<sequence length="243" mass="26400">MQKHMPPSGKGTGTHTDGLSRDAVLNAALALIDRKGVNAFSVRDLARELGVYPTALYWHVPGRNALIAGAVALALRDLTPRRTPPDWQAGVRDLLRRYRQAVRAHPHIAPVLGAQLVSNESMPPELMEHILALLVRAGFEGAPLRHAYNTLIAAMVGFVTLELAPLPDEDADAWADAHRQRMQAIDPARHPLLAREMGRLRQGAFVVRATSGTQAPLDSSFRFWTETVVQGLAAMRAPPSGGT</sequence>
<dbReference type="Gene3D" id="1.10.10.60">
    <property type="entry name" value="Homeodomain-like"/>
    <property type="match status" value="1"/>
</dbReference>
<feature type="domain" description="HTH tetR-type" evidence="5">
    <location>
        <begin position="18"/>
        <end position="78"/>
    </location>
</feature>
<dbReference type="Gene3D" id="1.10.357.10">
    <property type="entry name" value="Tetracycline Repressor, domain 2"/>
    <property type="match status" value="1"/>
</dbReference>
<name>A0ABQ6CCR0_9BURK</name>
<dbReference type="Pfam" id="PF00440">
    <property type="entry name" value="TetR_N"/>
    <property type="match status" value="1"/>
</dbReference>
<evidence type="ECO:0000256" key="2">
    <source>
        <dbReference type="ARBA" id="ARBA00023125"/>
    </source>
</evidence>
<dbReference type="PANTHER" id="PTHR30055:SF151">
    <property type="entry name" value="TRANSCRIPTIONAL REGULATORY PROTEIN"/>
    <property type="match status" value="1"/>
</dbReference>